<proteinExistence type="predicted"/>
<feature type="domain" description="DUF4428" evidence="1">
    <location>
        <begin position="12"/>
        <end position="58"/>
    </location>
</feature>
<gene>
    <name evidence="2" type="ORF">JQM67_06685</name>
</gene>
<keyword evidence="3" id="KW-1185">Reference proteome</keyword>
<reference evidence="2 3" key="1">
    <citation type="submission" date="2020-12" db="EMBL/GenBank/DDBJ databases">
        <title>Whole genome sequences of gut porcine anaerobes.</title>
        <authorList>
            <person name="Kubasova T."/>
            <person name="Jahodarova E."/>
            <person name="Rychlik I."/>
        </authorList>
    </citation>
    <scope>NUCLEOTIDE SEQUENCE [LARGE SCALE GENOMIC DNA]</scope>
    <source>
        <strain evidence="2 3">An867</strain>
    </source>
</reference>
<accession>A0ABS9CM94</accession>
<sequence>MGLFDRFKKQDCEICGKEVGMFGYKKLEDGEICKDCLKLLSPWFEDRRHTTVAEIKEQIAYRQQNAKELERFRISRQLGKNEYIMYIEEVNGVPTRFFVTNQSDYKAVNPDIISFKDVVSCITDVDERHEEIKYRNSEGQTVSYRPPRYKHHHDFYIRMEIRNNPYFHEIKFRINSSDIVLETEGDVGGGIGGAVLAGVLQGAGINTRGAQADTLGNFSERRRYAECAAICQKIEQAVEDGKRGAQPAPVFAAAPVQEAPKPKFCPNCGAPYEGGKFCQSCGSKL</sequence>
<evidence type="ECO:0000259" key="1">
    <source>
        <dbReference type="Pfam" id="PF14471"/>
    </source>
</evidence>
<dbReference type="Proteomes" id="UP001299220">
    <property type="component" value="Unassembled WGS sequence"/>
</dbReference>
<evidence type="ECO:0000313" key="2">
    <source>
        <dbReference type="EMBL" id="MCF2652282.1"/>
    </source>
</evidence>
<dbReference type="InterPro" id="IPR027872">
    <property type="entry name" value="DUF4428"/>
</dbReference>
<evidence type="ECO:0000313" key="3">
    <source>
        <dbReference type="Proteomes" id="UP001299220"/>
    </source>
</evidence>
<dbReference type="RefSeq" id="WP_235323343.1">
    <property type="nucleotide sequence ID" value="NZ_JAFBIT010000002.1"/>
</dbReference>
<name>A0ABS9CM94_9FIRM</name>
<organism evidence="2 3">
    <name type="scientific">Anaeromassilibacillus senegalensis</name>
    <dbReference type="NCBI Taxonomy" id="1673717"/>
    <lineage>
        <taxon>Bacteria</taxon>
        <taxon>Bacillati</taxon>
        <taxon>Bacillota</taxon>
        <taxon>Clostridia</taxon>
        <taxon>Eubacteriales</taxon>
        <taxon>Acutalibacteraceae</taxon>
        <taxon>Anaeromassilibacillus</taxon>
    </lineage>
</organism>
<comment type="caution">
    <text evidence="2">The sequence shown here is derived from an EMBL/GenBank/DDBJ whole genome shotgun (WGS) entry which is preliminary data.</text>
</comment>
<protein>
    <submittedName>
        <fullName evidence="2">DUF4428 domain-containing protein</fullName>
    </submittedName>
</protein>
<dbReference type="Pfam" id="PF14471">
    <property type="entry name" value="DUF4428"/>
    <property type="match status" value="1"/>
</dbReference>
<dbReference type="EMBL" id="JAFBIT010000002">
    <property type="protein sequence ID" value="MCF2652282.1"/>
    <property type="molecule type" value="Genomic_DNA"/>
</dbReference>